<name>A0A517ZN25_9PLAN</name>
<dbReference type="Proteomes" id="UP000319383">
    <property type="component" value="Chromosome"/>
</dbReference>
<reference evidence="4 5" key="1">
    <citation type="submission" date="2019-02" db="EMBL/GenBank/DDBJ databases">
        <title>Deep-cultivation of Planctomycetes and their phenomic and genomic characterization uncovers novel biology.</title>
        <authorList>
            <person name="Wiegand S."/>
            <person name="Jogler M."/>
            <person name="Boedeker C."/>
            <person name="Pinto D."/>
            <person name="Vollmers J."/>
            <person name="Rivas-Marin E."/>
            <person name="Kohn T."/>
            <person name="Peeters S.H."/>
            <person name="Heuer A."/>
            <person name="Rast P."/>
            <person name="Oberbeckmann S."/>
            <person name="Bunk B."/>
            <person name="Jeske O."/>
            <person name="Meyerdierks A."/>
            <person name="Storesund J.E."/>
            <person name="Kallscheuer N."/>
            <person name="Luecker S."/>
            <person name="Lage O.M."/>
            <person name="Pohl T."/>
            <person name="Merkel B.J."/>
            <person name="Hornburger P."/>
            <person name="Mueller R.-W."/>
            <person name="Bruemmer F."/>
            <person name="Labrenz M."/>
            <person name="Spormann A.M."/>
            <person name="Op den Camp H."/>
            <person name="Overmann J."/>
            <person name="Amann R."/>
            <person name="Jetten M.S.M."/>
            <person name="Mascher T."/>
            <person name="Medema M.H."/>
            <person name="Devos D.P."/>
            <person name="Kaster A.-K."/>
            <person name="Ovreas L."/>
            <person name="Rohde M."/>
            <person name="Galperin M.Y."/>
            <person name="Jogler C."/>
        </authorList>
    </citation>
    <scope>NUCLEOTIDE SEQUENCE [LARGE SCALE GENOMIC DNA]</scope>
    <source>
        <strain evidence="4 5">Mal52</strain>
    </source>
</reference>
<keyword evidence="1 2" id="KW-0690">Ribosome biogenesis</keyword>
<organism evidence="4 5">
    <name type="scientific">Symmachiella dynata</name>
    <dbReference type="NCBI Taxonomy" id="2527995"/>
    <lineage>
        <taxon>Bacteria</taxon>
        <taxon>Pseudomonadati</taxon>
        <taxon>Planctomycetota</taxon>
        <taxon>Planctomycetia</taxon>
        <taxon>Planctomycetales</taxon>
        <taxon>Planctomycetaceae</taxon>
        <taxon>Symmachiella</taxon>
    </lineage>
</organism>
<dbReference type="HAMAP" id="MF_00003">
    <property type="entry name" value="RbfA"/>
    <property type="match status" value="1"/>
</dbReference>
<dbReference type="SUPFAM" id="SSF89919">
    <property type="entry name" value="Ribosome-binding factor A, RbfA"/>
    <property type="match status" value="1"/>
</dbReference>
<dbReference type="Gene3D" id="3.30.300.20">
    <property type="match status" value="1"/>
</dbReference>
<keyword evidence="2" id="KW-0963">Cytoplasm</keyword>
<dbReference type="KEGG" id="sdyn:Mal52_23540"/>
<protein>
    <recommendedName>
        <fullName evidence="2">Ribosome-binding factor A</fullName>
    </recommendedName>
</protein>
<comment type="similarity">
    <text evidence="2">Belongs to the RbfA family.</text>
</comment>
<dbReference type="Pfam" id="PF02033">
    <property type="entry name" value="RBFA"/>
    <property type="match status" value="1"/>
</dbReference>
<gene>
    <name evidence="4" type="primary">rbfA_1</name>
    <name evidence="2" type="synonym">rbfA</name>
    <name evidence="4" type="ORF">Mal52_23540</name>
</gene>
<dbReference type="GO" id="GO:0005829">
    <property type="term" value="C:cytosol"/>
    <property type="evidence" value="ECO:0007669"/>
    <property type="project" value="TreeGrafter"/>
</dbReference>
<evidence type="ECO:0000256" key="3">
    <source>
        <dbReference type="SAM" id="MobiDB-lite"/>
    </source>
</evidence>
<dbReference type="PANTHER" id="PTHR33515">
    <property type="entry name" value="RIBOSOME-BINDING FACTOR A, CHLOROPLASTIC-RELATED"/>
    <property type="match status" value="1"/>
</dbReference>
<dbReference type="InterPro" id="IPR015946">
    <property type="entry name" value="KH_dom-like_a/b"/>
</dbReference>
<feature type="region of interest" description="Disordered" evidence="3">
    <location>
        <begin position="119"/>
        <end position="165"/>
    </location>
</feature>
<evidence type="ECO:0000256" key="2">
    <source>
        <dbReference type="HAMAP-Rule" id="MF_00003"/>
    </source>
</evidence>
<accession>A0A517ZN25</accession>
<proteinExistence type="inferred from homology"/>
<dbReference type="GO" id="GO:0043024">
    <property type="term" value="F:ribosomal small subunit binding"/>
    <property type="evidence" value="ECO:0007669"/>
    <property type="project" value="TreeGrafter"/>
</dbReference>
<dbReference type="EMBL" id="CP036276">
    <property type="protein sequence ID" value="QDU43877.1"/>
    <property type="molecule type" value="Genomic_DNA"/>
</dbReference>
<comment type="subunit">
    <text evidence="2">Monomer. Binds 30S ribosomal subunits, but not 50S ribosomal subunits or 70S ribosomes.</text>
</comment>
<keyword evidence="5" id="KW-1185">Reference proteome</keyword>
<dbReference type="RefSeq" id="WP_145376160.1">
    <property type="nucleotide sequence ID" value="NZ_CAXBED010000151.1"/>
</dbReference>
<dbReference type="GO" id="GO:0030490">
    <property type="term" value="P:maturation of SSU-rRNA"/>
    <property type="evidence" value="ECO:0007669"/>
    <property type="project" value="UniProtKB-UniRule"/>
</dbReference>
<feature type="compositionally biased region" description="Pro residues" evidence="3">
    <location>
        <begin position="151"/>
        <end position="165"/>
    </location>
</feature>
<dbReference type="NCBIfam" id="TIGR00082">
    <property type="entry name" value="rbfA"/>
    <property type="match status" value="1"/>
</dbReference>
<evidence type="ECO:0000313" key="5">
    <source>
        <dbReference type="Proteomes" id="UP000319383"/>
    </source>
</evidence>
<evidence type="ECO:0000313" key="4">
    <source>
        <dbReference type="EMBL" id="QDU43877.1"/>
    </source>
</evidence>
<dbReference type="InterPro" id="IPR023799">
    <property type="entry name" value="RbfA_dom_sf"/>
</dbReference>
<evidence type="ECO:0000256" key="1">
    <source>
        <dbReference type="ARBA" id="ARBA00022517"/>
    </source>
</evidence>
<dbReference type="AlphaFoldDB" id="A0A517ZN25"/>
<dbReference type="PANTHER" id="PTHR33515:SF1">
    <property type="entry name" value="RIBOSOME-BINDING FACTOR A, CHLOROPLASTIC-RELATED"/>
    <property type="match status" value="1"/>
</dbReference>
<dbReference type="InterPro" id="IPR000238">
    <property type="entry name" value="RbfA"/>
</dbReference>
<comment type="subcellular location">
    <subcellularLocation>
        <location evidence="2">Cytoplasm</location>
    </subcellularLocation>
</comment>
<comment type="function">
    <text evidence="2">One of several proteins that assist in the late maturation steps of the functional core of the 30S ribosomal subunit. Associates with free 30S ribosomal subunits (but not with 30S subunits that are part of 70S ribosomes or polysomes). Required for efficient processing of 16S rRNA. May interact with the 5'-terminal helix region of 16S rRNA.</text>
</comment>
<sequence>MSSRRSAKVAQAILECVSSTILLELKDPRVKNVTVTGAEVSADLRSAKIKVSILGDEKTQALTLRGLESSRGFLQAKVAERLETRYTPILKFVLDQGVKLSIETSAILRDLNLQPLNEEAHDASDESNVSDNDEEPDTVLDSTSLPASPVDKPPPAPDGEVGPPP</sequence>